<evidence type="ECO:0000313" key="3">
    <source>
        <dbReference type="EMBL" id="CRZ06791.1"/>
    </source>
</evidence>
<keyword evidence="1" id="KW-0378">Hydrolase</keyword>
<dbReference type="GO" id="GO:0004190">
    <property type="term" value="F:aspartic-type endopeptidase activity"/>
    <property type="evidence" value="ECO:0007669"/>
    <property type="project" value="InterPro"/>
</dbReference>
<feature type="domain" description="Peptidase A2" evidence="2">
    <location>
        <begin position="54"/>
        <end position="139"/>
    </location>
</feature>
<dbReference type="EMBL" id="HACM01006349">
    <property type="protein sequence ID" value="CRZ06791.1"/>
    <property type="molecule type" value="Transcribed_RNA"/>
</dbReference>
<organism evidence="3">
    <name type="scientific">Spongospora subterranea</name>
    <dbReference type="NCBI Taxonomy" id="70186"/>
    <lineage>
        <taxon>Eukaryota</taxon>
        <taxon>Sar</taxon>
        <taxon>Rhizaria</taxon>
        <taxon>Endomyxa</taxon>
        <taxon>Phytomyxea</taxon>
        <taxon>Plasmodiophorida</taxon>
        <taxon>Plasmodiophoridae</taxon>
        <taxon>Spongospora</taxon>
    </lineage>
</organism>
<dbReference type="AlphaFoldDB" id="A0A0H5QYR1"/>
<proteinExistence type="predicted"/>
<dbReference type="PROSITE" id="PS50175">
    <property type="entry name" value="ASP_PROT_RETROV"/>
    <property type="match status" value="1"/>
</dbReference>
<dbReference type="GO" id="GO:0006508">
    <property type="term" value="P:proteolysis"/>
    <property type="evidence" value="ECO:0007669"/>
    <property type="project" value="InterPro"/>
</dbReference>
<evidence type="ECO:0000256" key="1">
    <source>
        <dbReference type="ARBA" id="ARBA00022801"/>
    </source>
</evidence>
<dbReference type="InterPro" id="IPR021109">
    <property type="entry name" value="Peptidase_aspartic_dom_sf"/>
</dbReference>
<evidence type="ECO:0000259" key="2">
    <source>
        <dbReference type="PROSITE" id="PS50175"/>
    </source>
</evidence>
<reference evidence="3" key="1">
    <citation type="submission" date="2015-04" db="EMBL/GenBank/DDBJ databases">
        <title>The genome sequence of the plant pathogenic Rhizarian Plasmodiophora brassicae reveals insights in its biotrophic life cycle and the origin of chitin synthesis.</title>
        <authorList>
            <person name="Schwelm A."/>
            <person name="Fogelqvist J."/>
            <person name="Knaust A."/>
            <person name="Julke S."/>
            <person name="Lilja T."/>
            <person name="Dhandapani V."/>
            <person name="Bonilla-Rosso G."/>
            <person name="Karlsson M."/>
            <person name="Shevchenko A."/>
            <person name="Choi S.R."/>
            <person name="Kim H.G."/>
            <person name="Park J.Y."/>
            <person name="Lim Y.P."/>
            <person name="Ludwig-Muller J."/>
            <person name="Dixelius C."/>
        </authorList>
    </citation>
    <scope>NUCLEOTIDE SEQUENCE</scope>
    <source>
        <tissue evidence="3">Potato root galls</tissue>
    </source>
</reference>
<dbReference type="SUPFAM" id="SSF50630">
    <property type="entry name" value="Acid proteases"/>
    <property type="match status" value="1"/>
</dbReference>
<name>A0A0H5QYR1_9EUKA</name>
<protein>
    <recommendedName>
        <fullName evidence="2">Peptidase A2 domain-containing protein</fullName>
    </recommendedName>
</protein>
<dbReference type="InterPro" id="IPR001995">
    <property type="entry name" value="Peptidase_A2_cat"/>
</dbReference>
<sequence length="203" mass="22870">MQSIIIQVVSIGLMLPTRLTLKFPLNGDLQRFIAFPNPQTRLPLFCIPLQCRSFPTAIDDGADFTVIGNNTWQVLQTANPEIRSGSRTFSLGDGFPIDSHFLVLVDITIVKVTGSVTVRRHWVHVLDADIPDVLLGRPLLLCLGIDVEKQLCDLGQRFFETIDEPSDLEHHLSRPEECTNSGDEGYLFCVGKDMRCCKEQRRF</sequence>
<accession>A0A0H5QYR1</accession>